<keyword evidence="1" id="KW-0812">Transmembrane</keyword>
<dbReference type="PANTHER" id="PTHR37488">
    <property type="entry name" value="DUF1275 DOMAIN-CONTAINING PROTEIN"/>
    <property type="match status" value="1"/>
</dbReference>
<dbReference type="RefSeq" id="XP_003028795.1">
    <property type="nucleotide sequence ID" value="XM_003028749.1"/>
</dbReference>
<feature type="transmembrane region" description="Helical" evidence="1">
    <location>
        <begin position="169"/>
        <end position="188"/>
    </location>
</feature>
<reference evidence="2 3" key="1">
    <citation type="journal article" date="2010" name="Nat. Biotechnol.">
        <title>Genome sequence of the model mushroom Schizophyllum commune.</title>
        <authorList>
            <person name="Ohm R.A."/>
            <person name="de Jong J.F."/>
            <person name="Lugones L.G."/>
            <person name="Aerts A."/>
            <person name="Kothe E."/>
            <person name="Stajich J.E."/>
            <person name="de Vries R.P."/>
            <person name="Record E."/>
            <person name="Levasseur A."/>
            <person name="Baker S.E."/>
            <person name="Bartholomew K.A."/>
            <person name="Coutinho P.M."/>
            <person name="Erdmann S."/>
            <person name="Fowler T.J."/>
            <person name="Gathman A.C."/>
            <person name="Lombard V."/>
            <person name="Henrissat B."/>
            <person name="Knabe N."/>
            <person name="Kuees U."/>
            <person name="Lilly W.W."/>
            <person name="Lindquist E."/>
            <person name="Lucas S."/>
            <person name="Magnuson J.K."/>
            <person name="Piumi F."/>
            <person name="Raudaskoski M."/>
            <person name="Salamov A."/>
            <person name="Schmutz J."/>
            <person name="Schwarze F.W.M.R."/>
            <person name="vanKuyk P.A."/>
            <person name="Horton J.S."/>
            <person name="Grigoriev I.V."/>
            <person name="Woesten H.A.B."/>
        </authorList>
    </citation>
    <scope>NUCLEOTIDE SEQUENCE [LARGE SCALE GENOMIC DNA]</scope>
    <source>
        <strain evidence="3">H4-8 / FGSC 9210</strain>
    </source>
</reference>
<name>D8QEQ5_SCHCM</name>
<sequence length="276" mass="29442">MAASNAQGVNEKHDIVDAEAGGMRKQNTVAALLNGEVDPAHCTGILAAFCFMTGFIDAISFSAVFVWCGFQTGNFIQLAVAIARLWEPGEPRYFHKPDQQALASLIAFNAGAFIGRIGDHVGAKRRSWLVGGSFIATLFTMAAAVAMYRSGQDVDPIASNRGDPAWTNATTFVALCFMSASLGIQGIIAKRLNTQFGTTIVLTTIWVELMADPGLFRFRERVKTRDHRLIGAGSLFLGGFVSRALLAKIGAAGTLGVGTGIRILIMGAWLFVPGKL</sequence>
<accession>D8QEQ5</accession>
<dbReference type="HOGENOM" id="CLU_062487_0_0_1"/>
<gene>
    <name evidence="2" type="ORF">SCHCODRAFT_70203</name>
</gene>
<dbReference type="InterPro" id="IPR010699">
    <property type="entry name" value="DUF1275"/>
</dbReference>
<proteinExistence type="predicted"/>
<dbReference type="Pfam" id="PF06912">
    <property type="entry name" value="DUF1275"/>
    <property type="match status" value="1"/>
</dbReference>
<dbReference type="InParanoid" id="D8QEQ5"/>
<feature type="transmembrane region" description="Helical" evidence="1">
    <location>
        <begin position="229"/>
        <end position="246"/>
    </location>
</feature>
<feature type="transmembrane region" description="Helical" evidence="1">
    <location>
        <begin position="128"/>
        <end position="149"/>
    </location>
</feature>
<evidence type="ECO:0000256" key="1">
    <source>
        <dbReference type="SAM" id="Phobius"/>
    </source>
</evidence>
<evidence type="ECO:0000313" key="2">
    <source>
        <dbReference type="EMBL" id="EFI93892.1"/>
    </source>
</evidence>
<keyword evidence="3" id="KW-1185">Reference proteome</keyword>
<protein>
    <recommendedName>
        <fullName evidence="4">DUF1275 domain protein</fullName>
    </recommendedName>
</protein>
<organism evidence="3">
    <name type="scientific">Schizophyllum commune (strain H4-8 / FGSC 9210)</name>
    <name type="common">Split gill fungus</name>
    <dbReference type="NCBI Taxonomy" id="578458"/>
    <lineage>
        <taxon>Eukaryota</taxon>
        <taxon>Fungi</taxon>
        <taxon>Dikarya</taxon>
        <taxon>Basidiomycota</taxon>
        <taxon>Agaricomycotina</taxon>
        <taxon>Agaricomycetes</taxon>
        <taxon>Agaricomycetidae</taxon>
        <taxon>Agaricales</taxon>
        <taxon>Schizophyllaceae</taxon>
        <taxon>Schizophyllum</taxon>
    </lineage>
</organism>
<feature type="transmembrane region" description="Helical" evidence="1">
    <location>
        <begin position="45"/>
        <end position="68"/>
    </location>
</feature>
<dbReference type="OrthoDB" id="5288586at2759"/>
<dbReference type="KEGG" id="scm:SCHCO_02635964"/>
<dbReference type="eggNOG" id="ENOG502S0ZW">
    <property type="taxonomic scope" value="Eukaryota"/>
</dbReference>
<dbReference type="Proteomes" id="UP000007431">
    <property type="component" value="Unassembled WGS sequence"/>
</dbReference>
<keyword evidence="1" id="KW-0472">Membrane</keyword>
<feature type="transmembrane region" description="Helical" evidence="1">
    <location>
        <begin position="252"/>
        <end position="272"/>
    </location>
</feature>
<evidence type="ECO:0008006" key="4">
    <source>
        <dbReference type="Google" id="ProtNLM"/>
    </source>
</evidence>
<keyword evidence="1" id="KW-1133">Transmembrane helix</keyword>
<dbReference type="OMA" id="ITFSACY"/>
<dbReference type="GeneID" id="9590746"/>
<evidence type="ECO:0000313" key="3">
    <source>
        <dbReference type="Proteomes" id="UP000007431"/>
    </source>
</evidence>
<dbReference type="VEuPathDB" id="FungiDB:SCHCODRAFT_02635964"/>
<dbReference type="AlphaFoldDB" id="D8QEQ5"/>
<dbReference type="EMBL" id="GL377310">
    <property type="protein sequence ID" value="EFI93892.1"/>
    <property type="molecule type" value="Genomic_DNA"/>
</dbReference>
<dbReference type="PANTHER" id="PTHR37488:SF2">
    <property type="entry name" value="DUF1275 DOMAIN-CONTAINING PROTEIN"/>
    <property type="match status" value="1"/>
</dbReference>